<dbReference type="GO" id="GO:0005743">
    <property type="term" value="C:mitochondrial inner membrane"/>
    <property type="evidence" value="ECO:0007669"/>
    <property type="project" value="TreeGrafter"/>
</dbReference>
<keyword evidence="1" id="KW-0812">Transmembrane</keyword>
<name>G3AR96_SPAPN</name>
<gene>
    <name evidence="2" type="ORF">SPAPADRAFT_61840</name>
</gene>
<dbReference type="KEGG" id="spaa:SPAPADRAFT_61840"/>
<organism evidence="3">
    <name type="scientific">Spathaspora passalidarum (strain NRRL Y-27907 / 11-Y1)</name>
    <dbReference type="NCBI Taxonomy" id="619300"/>
    <lineage>
        <taxon>Eukaryota</taxon>
        <taxon>Fungi</taxon>
        <taxon>Dikarya</taxon>
        <taxon>Ascomycota</taxon>
        <taxon>Saccharomycotina</taxon>
        <taxon>Pichiomycetes</taxon>
        <taxon>Debaryomycetaceae</taxon>
        <taxon>Spathaspora</taxon>
    </lineage>
</organism>
<dbReference type="GeneID" id="18874077"/>
<dbReference type="RefSeq" id="XP_007376049.1">
    <property type="nucleotide sequence ID" value="XM_007375987.1"/>
</dbReference>
<keyword evidence="1" id="KW-0472">Membrane</keyword>
<feature type="transmembrane region" description="Helical" evidence="1">
    <location>
        <begin position="199"/>
        <end position="219"/>
    </location>
</feature>
<dbReference type="HOGENOM" id="CLU_043838_0_0_1"/>
<evidence type="ECO:0000313" key="2">
    <source>
        <dbReference type="EMBL" id="EGW31271.1"/>
    </source>
</evidence>
<dbReference type="PANTHER" id="PTHR28062">
    <property type="entry name" value="K+-H+ EXCHANGE-LIKE PROTEIN"/>
    <property type="match status" value="1"/>
</dbReference>
<dbReference type="AlphaFoldDB" id="G3AR96"/>
<dbReference type="InterPro" id="IPR018786">
    <property type="entry name" value="Mit_KHE1"/>
</dbReference>
<dbReference type="STRING" id="619300.G3AR96"/>
<evidence type="ECO:0000256" key="1">
    <source>
        <dbReference type="SAM" id="Phobius"/>
    </source>
</evidence>
<dbReference type="EMBL" id="GL996503">
    <property type="protein sequence ID" value="EGW31271.1"/>
    <property type="molecule type" value="Genomic_DNA"/>
</dbReference>
<dbReference type="Proteomes" id="UP000000709">
    <property type="component" value="Unassembled WGS sequence"/>
</dbReference>
<proteinExistence type="predicted"/>
<dbReference type="OMA" id="PGFYLTY"/>
<sequence length="363" mass="41822">MLIPTRSSRYANLGINYARRFQSNVAAGAAAAADKKILKKNSIFVISIPITTSKSYIYCNHRPGKMLAESQLKTIPPLIKLEHKLIKLAIKGWTKLSTSEKSINVKITNLVKQLMRTIAYEENCLRSFPNQKAMIREINEELIESKHPNLVQSEIEKLDISHDQLKPIPLYHPDFQNPTTILNQIYDFRKDNQIKHKKYAILCAIGIPLSLPFALVPIIPNVPGFYIAFRLYCHIKALMGIKHLDYLLETTPSQVRTIQREQEKHDDEEMDEVKLADESTVVETKHLRFQSVAEMDQIYAEHNEKRHLNELVQEDECILINESIINSLVDQLDLEHLREDLLKALEQETKRLNKDIRVGDAVE</sequence>
<dbReference type="OrthoDB" id="5562676at2759"/>
<reference evidence="2 3" key="1">
    <citation type="journal article" date="2011" name="Proc. Natl. Acad. Sci. U.S.A.">
        <title>Comparative genomics of xylose-fermenting fungi for enhanced biofuel production.</title>
        <authorList>
            <person name="Wohlbach D.J."/>
            <person name="Kuo A."/>
            <person name="Sato T.K."/>
            <person name="Potts K.M."/>
            <person name="Salamov A.A."/>
            <person name="LaButti K.M."/>
            <person name="Sun H."/>
            <person name="Clum A."/>
            <person name="Pangilinan J.L."/>
            <person name="Lindquist E.A."/>
            <person name="Lucas S."/>
            <person name="Lapidus A."/>
            <person name="Jin M."/>
            <person name="Gunawan C."/>
            <person name="Balan V."/>
            <person name="Dale B.E."/>
            <person name="Jeffries T.W."/>
            <person name="Zinkel R."/>
            <person name="Barry K.W."/>
            <person name="Grigoriev I.V."/>
            <person name="Gasch A.P."/>
        </authorList>
    </citation>
    <scope>NUCLEOTIDE SEQUENCE [LARGE SCALE GENOMIC DNA]</scope>
    <source>
        <strain evidence="3">NRRL Y-27907 / 11-Y1</strain>
    </source>
</reference>
<dbReference type="PANTHER" id="PTHR28062:SF1">
    <property type="entry name" value="TRANSMEMBRANE PROTEIN"/>
    <property type="match status" value="1"/>
</dbReference>
<dbReference type="eggNOG" id="KOG4539">
    <property type="taxonomic scope" value="Eukaryota"/>
</dbReference>
<dbReference type="GO" id="GO:0006813">
    <property type="term" value="P:potassium ion transport"/>
    <property type="evidence" value="ECO:0007669"/>
    <property type="project" value="TreeGrafter"/>
</dbReference>
<keyword evidence="1" id="KW-1133">Transmembrane helix</keyword>
<dbReference type="FunCoup" id="G3AR96">
    <property type="interactions" value="10"/>
</dbReference>
<accession>G3AR96</accession>
<dbReference type="InParanoid" id="G3AR96"/>
<dbReference type="Pfam" id="PF10173">
    <property type="entry name" value="Mit_KHE1"/>
    <property type="match status" value="1"/>
</dbReference>
<dbReference type="GO" id="GO:1902600">
    <property type="term" value="P:proton transmembrane transport"/>
    <property type="evidence" value="ECO:0007669"/>
    <property type="project" value="TreeGrafter"/>
</dbReference>
<evidence type="ECO:0000313" key="3">
    <source>
        <dbReference type="Proteomes" id="UP000000709"/>
    </source>
</evidence>
<keyword evidence="3" id="KW-1185">Reference proteome</keyword>
<protein>
    <submittedName>
        <fullName evidence="2">Uncharacterized protein</fullName>
    </submittedName>
</protein>